<keyword evidence="6" id="KW-1185">Reference proteome</keyword>
<evidence type="ECO:0000256" key="1">
    <source>
        <dbReference type="ARBA" id="ARBA00006484"/>
    </source>
</evidence>
<keyword evidence="2" id="KW-0521">NADP</keyword>
<dbReference type="InterPro" id="IPR020904">
    <property type="entry name" value="Sc_DH/Rdtase_CS"/>
</dbReference>
<keyword evidence="3" id="KW-0560">Oxidoreductase</keyword>
<comment type="caution">
    <text evidence="5">The sequence shown here is derived from an EMBL/GenBank/DDBJ whole genome shotgun (WGS) entry which is preliminary data.</text>
</comment>
<reference evidence="5 6" key="1">
    <citation type="submission" date="2019-10" db="EMBL/GenBank/DDBJ databases">
        <authorList>
            <person name="Palmer J.M."/>
        </authorList>
    </citation>
    <scope>NUCLEOTIDE SEQUENCE [LARGE SCALE GENOMIC DNA]</scope>
    <source>
        <strain evidence="5 6">TWF694</strain>
    </source>
</reference>
<dbReference type="EMBL" id="JAVHJO010000003">
    <property type="protein sequence ID" value="KAK6541610.1"/>
    <property type="molecule type" value="Genomic_DNA"/>
</dbReference>
<dbReference type="AlphaFoldDB" id="A0AAV9XHN5"/>
<evidence type="ECO:0000256" key="4">
    <source>
        <dbReference type="RuleBase" id="RU000363"/>
    </source>
</evidence>
<evidence type="ECO:0000256" key="3">
    <source>
        <dbReference type="ARBA" id="ARBA00023002"/>
    </source>
</evidence>
<sequence>MAKSVLITGCSQGGMGDALAQEFHRRGFKVFASARNLKKTEHLVAMGIQVVELDVLDEKLVDAAVDIVRESTGGKLDYLINNAAIESCTGILDTDIAKAKHLFDTNLWSVITVTKAFIPLLRAARGTVVNHSSVGSKVCMPFLGIYSASKAGLDQISDAMRMEFRSIGVSVVILSTAGVKTRMLENREPMFVPEGSIFARHKTEVEKLKNEEKVVGIMPDEFAKTVVPKLLKKSKPTRIWAGESATSVWLTLLLFPQWMIDWVVTSVAGAGPYFKYQDQQEA</sequence>
<dbReference type="SUPFAM" id="SSF51735">
    <property type="entry name" value="NAD(P)-binding Rossmann-fold domains"/>
    <property type="match status" value="1"/>
</dbReference>
<dbReference type="GO" id="GO:0004806">
    <property type="term" value="F:triacylglycerol lipase activity"/>
    <property type="evidence" value="ECO:0007669"/>
    <property type="project" value="TreeGrafter"/>
</dbReference>
<dbReference type="GO" id="GO:0006654">
    <property type="term" value="P:phosphatidic acid biosynthetic process"/>
    <property type="evidence" value="ECO:0007669"/>
    <property type="project" value="TreeGrafter"/>
</dbReference>
<dbReference type="CDD" id="cd05374">
    <property type="entry name" value="17beta-HSD-like_SDR_c"/>
    <property type="match status" value="1"/>
</dbReference>
<evidence type="ECO:0008006" key="7">
    <source>
        <dbReference type="Google" id="ProtNLM"/>
    </source>
</evidence>
<dbReference type="PANTHER" id="PTHR44169:SF3">
    <property type="entry name" value="SHORT-CHAIN DEHYDROGENASE SRDE"/>
    <property type="match status" value="1"/>
</dbReference>
<dbReference type="Gene3D" id="3.40.50.720">
    <property type="entry name" value="NAD(P)-binding Rossmann-like Domain"/>
    <property type="match status" value="1"/>
</dbReference>
<dbReference type="Proteomes" id="UP001365542">
    <property type="component" value="Unassembled WGS sequence"/>
</dbReference>
<organism evidence="5 6">
    <name type="scientific">Orbilia ellipsospora</name>
    <dbReference type="NCBI Taxonomy" id="2528407"/>
    <lineage>
        <taxon>Eukaryota</taxon>
        <taxon>Fungi</taxon>
        <taxon>Dikarya</taxon>
        <taxon>Ascomycota</taxon>
        <taxon>Pezizomycotina</taxon>
        <taxon>Orbiliomycetes</taxon>
        <taxon>Orbiliales</taxon>
        <taxon>Orbiliaceae</taxon>
        <taxon>Orbilia</taxon>
    </lineage>
</organism>
<dbReference type="Pfam" id="PF00106">
    <property type="entry name" value="adh_short"/>
    <property type="match status" value="1"/>
</dbReference>
<evidence type="ECO:0000313" key="5">
    <source>
        <dbReference type="EMBL" id="KAK6541610.1"/>
    </source>
</evidence>
<evidence type="ECO:0000313" key="6">
    <source>
        <dbReference type="Proteomes" id="UP001365542"/>
    </source>
</evidence>
<dbReference type="PRINTS" id="PR00081">
    <property type="entry name" value="GDHRDH"/>
</dbReference>
<dbReference type="GO" id="GO:0005783">
    <property type="term" value="C:endoplasmic reticulum"/>
    <property type="evidence" value="ECO:0007669"/>
    <property type="project" value="TreeGrafter"/>
</dbReference>
<dbReference type="GO" id="GO:0000140">
    <property type="term" value="F:acylglycerone-phosphate reductase (NADP+) activity"/>
    <property type="evidence" value="ECO:0007669"/>
    <property type="project" value="TreeGrafter"/>
</dbReference>
<dbReference type="InterPro" id="IPR036291">
    <property type="entry name" value="NAD(P)-bd_dom_sf"/>
</dbReference>
<dbReference type="PRINTS" id="PR00080">
    <property type="entry name" value="SDRFAMILY"/>
</dbReference>
<gene>
    <name evidence="5" type="ORF">TWF694_007410</name>
</gene>
<proteinExistence type="inferred from homology"/>
<evidence type="ECO:0000256" key="2">
    <source>
        <dbReference type="ARBA" id="ARBA00022857"/>
    </source>
</evidence>
<name>A0AAV9XHN5_9PEZI</name>
<dbReference type="GO" id="GO:0019433">
    <property type="term" value="P:triglyceride catabolic process"/>
    <property type="evidence" value="ECO:0007669"/>
    <property type="project" value="TreeGrafter"/>
</dbReference>
<protein>
    <recommendedName>
        <fullName evidence="7">NAD(P)-binding protein</fullName>
    </recommendedName>
</protein>
<accession>A0AAV9XHN5</accession>
<dbReference type="InterPro" id="IPR002347">
    <property type="entry name" value="SDR_fam"/>
</dbReference>
<dbReference type="GO" id="GO:0005811">
    <property type="term" value="C:lipid droplet"/>
    <property type="evidence" value="ECO:0007669"/>
    <property type="project" value="TreeGrafter"/>
</dbReference>
<dbReference type="PANTHER" id="PTHR44169">
    <property type="entry name" value="NADPH-DEPENDENT 1-ACYLDIHYDROXYACETONE PHOSPHATE REDUCTASE"/>
    <property type="match status" value="1"/>
</dbReference>
<dbReference type="PROSITE" id="PS00061">
    <property type="entry name" value="ADH_SHORT"/>
    <property type="match status" value="1"/>
</dbReference>
<comment type="similarity">
    <text evidence="1 4">Belongs to the short-chain dehydrogenases/reductases (SDR) family.</text>
</comment>